<keyword evidence="1" id="KW-0059">Arsenical resistance</keyword>
<evidence type="ECO:0000256" key="1">
    <source>
        <dbReference type="ARBA" id="ARBA00022849"/>
    </source>
</evidence>
<feature type="domain" description="HTH arsR-type" evidence="2">
    <location>
        <begin position="1"/>
        <end position="96"/>
    </location>
</feature>
<dbReference type="PROSITE" id="PS50987">
    <property type="entry name" value="HTH_ARSR_2"/>
    <property type="match status" value="1"/>
</dbReference>
<keyword evidence="4" id="KW-1185">Reference proteome</keyword>
<dbReference type="GO" id="GO:0030612">
    <property type="term" value="F:arsenate reductase (thioredoxin) activity"/>
    <property type="evidence" value="ECO:0007669"/>
    <property type="project" value="UniProtKB-EC"/>
</dbReference>
<dbReference type="InterPro" id="IPR011991">
    <property type="entry name" value="ArsR-like_HTH"/>
</dbReference>
<dbReference type="InterPro" id="IPR001845">
    <property type="entry name" value="HTH_ArsR_DNA-bd_dom"/>
</dbReference>
<dbReference type="Pfam" id="PF01451">
    <property type="entry name" value="LMWPc"/>
    <property type="match status" value="1"/>
</dbReference>
<dbReference type="Gene3D" id="3.40.50.2300">
    <property type="match status" value="1"/>
</dbReference>
<dbReference type="SMART" id="SM00418">
    <property type="entry name" value="HTH_ARSR"/>
    <property type="match status" value="1"/>
</dbReference>
<protein>
    <submittedName>
        <fullName evidence="3">Protein-tyrosine-phosphatase</fullName>
        <ecNumber evidence="3">1.20.4.4</ecNumber>
    </submittedName>
</protein>
<comment type="caution">
    <text evidence="3">The sequence shown here is derived from an EMBL/GenBank/DDBJ whole genome shotgun (WGS) entry which is preliminary data.</text>
</comment>
<dbReference type="InterPro" id="IPR036390">
    <property type="entry name" value="WH_DNA-bd_sf"/>
</dbReference>
<dbReference type="PANTHER" id="PTHR43428">
    <property type="entry name" value="ARSENATE REDUCTASE"/>
    <property type="match status" value="1"/>
</dbReference>
<sequence length="220" mass="23510">MGQLQRRADAFAALADPGRLRIVDLLAHGDLAPSEISRALGMASNLVAFHLGVLVDRGVVRKSRSESDGRRSYVRLVPEVFDTLAPEPVRVRGRVVFICTANSARSQLAEALWNAASAIEAVSAGIDPGAQVNPGAVAAAERHGIVLASDARPRPLQAVARPGDYLITVCDRAHEKLGGIDDVHWSIRDPAVAATPAAFDDTVDELRRRVQFVAMRLVAA</sequence>
<dbReference type="SUPFAM" id="SSF46785">
    <property type="entry name" value="Winged helix' DNA-binding domain"/>
    <property type="match status" value="1"/>
</dbReference>
<dbReference type="SMART" id="SM00226">
    <property type="entry name" value="LMWPc"/>
    <property type="match status" value="1"/>
</dbReference>
<evidence type="ECO:0000259" key="2">
    <source>
        <dbReference type="PROSITE" id="PS50987"/>
    </source>
</evidence>
<accession>A0ABU0TUN7</accession>
<dbReference type="Proteomes" id="UP001226691">
    <property type="component" value="Unassembled WGS sequence"/>
</dbReference>
<keyword evidence="3" id="KW-0560">Oxidoreductase</keyword>
<dbReference type="CDD" id="cd00090">
    <property type="entry name" value="HTH_ARSR"/>
    <property type="match status" value="1"/>
</dbReference>
<reference evidence="3 4" key="1">
    <citation type="submission" date="2023-07" db="EMBL/GenBank/DDBJ databases">
        <title>Functional and genomic diversity of the sorghum phyllosphere microbiome.</title>
        <authorList>
            <person name="Shade A."/>
        </authorList>
    </citation>
    <scope>NUCLEOTIDE SEQUENCE [LARGE SCALE GENOMIC DNA]</scope>
    <source>
        <strain evidence="3 4">SORGH_AS_1207</strain>
    </source>
</reference>
<dbReference type="InterPro" id="IPR036388">
    <property type="entry name" value="WH-like_DNA-bd_sf"/>
</dbReference>
<dbReference type="EC" id="1.20.4.4" evidence="3"/>
<dbReference type="Pfam" id="PF01022">
    <property type="entry name" value="HTH_5"/>
    <property type="match status" value="1"/>
</dbReference>
<dbReference type="Gene3D" id="1.10.10.10">
    <property type="entry name" value="Winged helix-like DNA-binding domain superfamily/Winged helix DNA-binding domain"/>
    <property type="match status" value="1"/>
</dbReference>
<dbReference type="PANTHER" id="PTHR43428:SF1">
    <property type="entry name" value="ARSENATE REDUCTASE"/>
    <property type="match status" value="1"/>
</dbReference>
<organism evidence="3 4">
    <name type="scientific">Microbacterium trichothecenolyticum</name>
    <name type="common">Aureobacterium trichothecenolyticum</name>
    <dbReference type="NCBI Taxonomy" id="69370"/>
    <lineage>
        <taxon>Bacteria</taxon>
        <taxon>Bacillati</taxon>
        <taxon>Actinomycetota</taxon>
        <taxon>Actinomycetes</taxon>
        <taxon>Micrococcales</taxon>
        <taxon>Microbacteriaceae</taxon>
        <taxon>Microbacterium</taxon>
    </lineage>
</organism>
<dbReference type="EMBL" id="JAUTBF010000001">
    <property type="protein sequence ID" value="MDQ1123373.1"/>
    <property type="molecule type" value="Genomic_DNA"/>
</dbReference>
<gene>
    <name evidence="3" type="ORF">QE412_001946</name>
</gene>
<evidence type="ECO:0000313" key="3">
    <source>
        <dbReference type="EMBL" id="MDQ1123373.1"/>
    </source>
</evidence>
<dbReference type="InterPro" id="IPR036196">
    <property type="entry name" value="Ptyr_pPase_sf"/>
</dbReference>
<proteinExistence type="predicted"/>
<dbReference type="RefSeq" id="WP_307482809.1">
    <property type="nucleotide sequence ID" value="NZ_JAUTBF010000001.1"/>
</dbReference>
<evidence type="ECO:0000313" key="4">
    <source>
        <dbReference type="Proteomes" id="UP001226691"/>
    </source>
</evidence>
<dbReference type="InterPro" id="IPR023485">
    <property type="entry name" value="Ptyr_pPase"/>
</dbReference>
<dbReference type="SUPFAM" id="SSF52788">
    <property type="entry name" value="Phosphotyrosine protein phosphatases I"/>
    <property type="match status" value="1"/>
</dbReference>
<name>A0ABU0TUN7_MICTR</name>